<dbReference type="PANTHER" id="PTHR43752:SF2">
    <property type="entry name" value="BNR_ASP-BOX REPEAT FAMILY PROTEIN"/>
    <property type="match status" value="1"/>
</dbReference>
<dbReference type="SUPFAM" id="SSF50939">
    <property type="entry name" value="Sialidases"/>
    <property type="match status" value="1"/>
</dbReference>
<organism evidence="3 4">
    <name type="scientific">Pedobacter roseus</name>
    <dbReference type="NCBI Taxonomy" id="336820"/>
    <lineage>
        <taxon>Bacteria</taxon>
        <taxon>Pseudomonadati</taxon>
        <taxon>Bacteroidota</taxon>
        <taxon>Sphingobacteriia</taxon>
        <taxon>Sphingobacteriales</taxon>
        <taxon>Sphingobacteriaceae</taxon>
        <taxon>Pedobacter</taxon>
    </lineage>
</organism>
<dbReference type="InterPro" id="IPR036278">
    <property type="entry name" value="Sialidase_sf"/>
</dbReference>
<protein>
    <submittedName>
        <fullName evidence="3">Exo-alpha-sialidase</fullName>
    </submittedName>
</protein>
<dbReference type="InterPro" id="IPR011040">
    <property type="entry name" value="Sialidase"/>
</dbReference>
<dbReference type="Pfam" id="PF13088">
    <property type="entry name" value="BNR_2"/>
    <property type="match status" value="1"/>
</dbReference>
<feature type="chain" id="PRO_5028927136" evidence="1">
    <location>
        <begin position="22"/>
        <end position="350"/>
    </location>
</feature>
<reference evidence="3 4" key="1">
    <citation type="submission" date="2020-08" db="EMBL/GenBank/DDBJ databases">
        <title>Genome sequence of Pedobacter roseus KACC 11594T.</title>
        <authorList>
            <person name="Hyun D.-W."/>
            <person name="Bae J.-W."/>
        </authorList>
    </citation>
    <scope>NUCLEOTIDE SEQUENCE [LARGE SCALE GENOMIC DNA]</scope>
    <source>
        <strain evidence="3 4">KACC 11594</strain>
    </source>
</reference>
<evidence type="ECO:0000259" key="2">
    <source>
        <dbReference type="Pfam" id="PF13088"/>
    </source>
</evidence>
<dbReference type="RefSeq" id="WP_187595314.1">
    <property type="nucleotide sequence ID" value="NZ_CP060723.1"/>
</dbReference>
<sequence length="350" mass="39573">MFKEKIISFFITALFSFTCLAQQKTKVQIVTRESIFDQAPYEACHASTLVQLNDGKVMAAWFGGKHEGSNDVAIWIATKDHDQWTTPVKIATGATNTNLPIACWNPVLFKATNGTLFLHYKVGPNPREWWAEYKTSTNDGKTWSVAKKLPSGFLGPIKNKPVQLKNGTILYPSSTESLDEKTWKIHIEKSDGQAKNWKKIEINCDTFGVIQPSILTYPKGKLQLLCRSRQNVIVESWSEDNGETWSKLKATILPNPNSGSDAVTLTDGRQLLIYNPLTSGKNWWEGRSILKLAISSDGENWQDIYTLEKHDKGEYSYPAIIQDKKGNIHLSYTSERKRITYAEIRLVRSP</sequence>
<dbReference type="EMBL" id="CP060723">
    <property type="protein sequence ID" value="QNN44890.1"/>
    <property type="molecule type" value="Genomic_DNA"/>
</dbReference>
<keyword evidence="4" id="KW-1185">Reference proteome</keyword>
<dbReference type="KEGG" id="proe:H9L23_12785"/>
<evidence type="ECO:0000313" key="3">
    <source>
        <dbReference type="EMBL" id="QNN44890.1"/>
    </source>
</evidence>
<evidence type="ECO:0000256" key="1">
    <source>
        <dbReference type="SAM" id="SignalP"/>
    </source>
</evidence>
<keyword evidence="1" id="KW-0732">Signal</keyword>
<feature type="signal peptide" evidence="1">
    <location>
        <begin position="1"/>
        <end position="21"/>
    </location>
</feature>
<gene>
    <name evidence="3" type="ORF">H9L23_12785</name>
</gene>
<proteinExistence type="predicted"/>
<feature type="domain" description="Sialidase" evidence="2">
    <location>
        <begin position="55"/>
        <end position="330"/>
    </location>
</feature>
<evidence type="ECO:0000313" key="4">
    <source>
        <dbReference type="Proteomes" id="UP000515806"/>
    </source>
</evidence>
<name>A0A7G9QNG5_9SPHI</name>
<dbReference type="Proteomes" id="UP000515806">
    <property type="component" value="Chromosome"/>
</dbReference>
<dbReference type="PANTHER" id="PTHR43752">
    <property type="entry name" value="BNR/ASP-BOX REPEAT FAMILY PROTEIN"/>
    <property type="match status" value="1"/>
</dbReference>
<dbReference type="CDD" id="cd15482">
    <property type="entry name" value="Sialidase_non-viral"/>
    <property type="match status" value="1"/>
</dbReference>
<dbReference type="Gene3D" id="2.120.10.10">
    <property type="match status" value="1"/>
</dbReference>
<accession>A0A7G9QNG5</accession>
<dbReference type="AlphaFoldDB" id="A0A7G9QNG5"/>